<gene>
    <name evidence="2" type="ORF">HRI_000133600</name>
</gene>
<dbReference type="AlphaFoldDB" id="A0A9W7GUH1"/>
<dbReference type="OrthoDB" id="689823at2759"/>
<name>A0A9W7GUH1_HIBTR</name>
<protein>
    <submittedName>
        <fullName evidence="2">Uncharacterized protein</fullName>
    </submittedName>
</protein>
<evidence type="ECO:0000313" key="3">
    <source>
        <dbReference type="Proteomes" id="UP001165190"/>
    </source>
</evidence>
<dbReference type="EMBL" id="BSYR01000003">
    <property type="protein sequence ID" value="GMI64643.1"/>
    <property type="molecule type" value="Genomic_DNA"/>
</dbReference>
<proteinExistence type="predicted"/>
<feature type="compositionally biased region" description="Low complexity" evidence="1">
    <location>
        <begin position="1"/>
        <end position="16"/>
    </location>
</feature>
<comment type="caution">
    <text evidence="2">The sequence shown here is derived from an EMBL/GenBank/DDBJ whole genome shotgun (WGS) entry which is preliminary data.</text>
</comment>
<evidence type="ECO:0000313" key="2">
    <source>
        <dbReference type="EMBL" id="GMI64643.1"/>
    </source>
</evidence>
<reference evidence="2" key="1">
    <citation type="submission" date="2023-05" db="EMBL/GenBank/DDBJ databases">
        <title>Genome and transcriptome analyses reveal genes involved in the formation of fine ridges on petal epidermal cells in Hibiscus trionum.</title>
        <authorList>
            <person name="Koshimizu S."/>
            <person name="Masuda S."/>
            <person name="Ishii T."/>
            <person name="Shirasu K."/>
            <person name="Hoshino A."/>
            <person name="Arita M."/>
        </authorList>
    </citation>
    <scope>NUCLEOTIDE SEQUENCE</scope>
    <source>
        <strain evidence="2">Hamamatsu line</strain>
    </source>
</reference>
<accession>A0A9W7GUH1</accession>
<dbReference type="Proteomes" id="UP001165190">
    <property type="component" value="Unassembled WGS sequence"/>
</dbReference>
<organism evidence="2 3">
    <name type="scientific">Hibiscus trionum</name>
    <name type="common">Flower of an hour</name>
    <dbReference type="NCBI Taxonomy" id="183268"/>
    <lineage>
        <taxon>Eukaryota</taxon>
        <taxon>Viridiplantae</taxon>
        <taxon>Streptophyta</taxon>
        <taxon>Embryophyta</taxon>
        <taxon>Tracheophyta</taxon>
        <taxon>Spermatophyta</taxon>
        <taxon>Magnoliopsida</taxon>
        <taxon>eudicotyledons</taxon>
        <taxon>Gunneridae</taxon>
        <taxon>Pentapetalae</taxon>
        <taxon>rosids</taxon>
        <taxon>malvids</taxon>
        <taxon>Malvales</taxon>
        <taxon>Malvaceae</taxon>
        <taxon>Malvoideae</taxon>
        <taxon>Hibiscus</taxon>
    </lineage>
</organism>
<feature type="region of interest" description="Disordered" evidence="1">
    <location>
        <begin position="81"/>
        <end position="106"/>
    </location>
</feature>
<sequence>MKLPSLSSSSSSNNNNVRQPKSSLQWLRSCYQPTTLSFRTDNSNTLFTTIYEPPQSGADDNLPLETVIRGLRSDRLFFEPGETSSTMEEAARRNEEEDDYDNDGFPFKDSAVLSMESGDPYVDSGSPWKKWLKLRA</sequence>
<feature type="region of interest" description="Disordered" evidence="1">
    <location>
        <begin position="1"/>
        <end position="24"/>
    </location>
</feature>
<evidence type="ECO:0000256" key="1">
    <source>
        <dbReference type="SAM" id="MobiDB-lite"/>
    </source>
</evidence>
<keyword evidence="3" id="KW-1185">Reference proteome</keyword>